<organism evidence="5 6">
    <name type="scientific">Aeromonas salmonicida</name>
    <dbReference type="NCBI Taxonomy" id="645"/>
    <lineage>
        <taxon>Bacteria</taxon>
        <taxon>Pseudomonadati</taxon>
        <taxon>Pseudomonadota</taxon>
        <taxon>Gammaproteobacteria</taxon>
        <taxon>Aeromonadales</taxon>
        <taxon>Aeromonadaceae</taxon>
        <taxon>Aeromonas</taxon>
    </lineage>
</organism>
<dbReference type="Gene3D" id="2.160.10.10">
    <property type="entry name" value="Hexapeptide repeat proteins"/>
    <property type="match status" value="1"/>
</dbReference>
<dbReference type="InterPro" id="IPR051159">
    <property type="entry name" value="Hexapeptide_acetyltransf"/>
</dbReference>
<dbReference type="PANTHER" id="PTHR23416:SF78">
    <property type="entry name" value="LIPOPOLYSACCHARIDE BIOSYNTHESIS O-ACETYL TRANSFERASE WBBJ-RELATED"/>
    <property type="match status" value="1"/>
</dbReference>
<keyword evidence="2" id="KW-0677">Repeat</keyword>
<keyword evidence="4" id="KW-1133">Transmembrane helix</keyword>
<dbReference type="PROSITE" id="PS00101">
    <property type="entry name" value="HEXAPEP_TRANSFERASES"/>
    <property type="match status" value="1"/>
</dbReference>
<dbReference type="InterPro" id="IPR011004">
    <property type="entry name" value="Trimer_LpxA-like_sf"/>
</dbReference>
<sequence length="175" mass="19427">MIIKLVRVTGFIFINIFYFLIYFKRLRFNVFDSLLPLNFNLANGTSQIGAKLRVRYGVVFNVSSGKLKIGDGCFFNNYCSINCHHEIIIGDNVLFGESVKVYDHDHIFSADYGVDKNQFKTSKVEIGNNVWLGSNAIILKGVSIGDNAVIAAGSVVTKNVPASHVFINGKLKKIS</sequence>
<evidence type="ECO:0000256" key="3">
    <source>
        <dbReference type="ARBA" id="ARBA00023315"/>
    </source>
</evidence>
<accession>A0AAX3VSL7</accession>
<dbReference type="EC" id="2.3.1.-" evidence="5"/>
<proteinExistence type="predicted"/>
<dbReference type="Proteomes" id="UP001239426">
    <property type="component" value="Chromosome"/>
</dbReference>
<dbReference type="Pfam" id="PF14602">
    <property type="entry name" value="Hexapep_2"/>
    <property type="match status" value="1"/>
</dbReference>
<keyword evidence="1 5" id="KW-0808">Transferase</keyword>
<dbReference type="SUPFAM" id="SSF51161">
    <property type="entry name" value="Trimeric LpxA-like enzymes"/>
    <property type="match status" value="1"/>
</dbReference>
<keyword evidence="4" id="KW-0472">Membrane</keyword>
<dbReference type="InterPro" id="IPR001451">
    <property type="entry name" value="Hexapep"/>
</dbReference>
<gene>
    <name evidence="5" type="ORF">QLQ87_21730</name>
</gene>
<dbReference type="CDD" id="cd04647">
    <property type="entry name" value="LbH_MAT_like"/>
    <property type="match status" value="1"/>
</dbReference>
<evidence type="ECO:0000256" key="1">
    <source>
        <dbReference type="ARBA" id="ARBA00022679"/>
    </source>
</evidence>
<keyword evidence="4" id="KW-0812">Transmembrane</keyword>
<reference evidence="5" key="1">
    <citation type="submission" date="2023-05" db="EMBL/GenBank/DDBJ databases">
        <title>Aeromonas salmonicida 57, complete genome.</title>
        <authorList>
            <person name="Shao L."/>
        </authorList>
    </citation>
    <scope>NUCLEOTIDE SEQUENCE</scope>
    <source>
        <strain evidence="5">57</strain>
    </source>
</reference>
<dbReference type="EMBL" id="CP124841">
    <property type="protein sequence ID" value="WHF36686.1"/>
    <property type="molecule type" value="Genomic_DNA"/>
</dbReference>
<evidence type="ECO:0000256" key="2">
    <source>
        <dbReference type="ARBA" id="ARBA00022737"/>
    </source>
</evidence>
<feature type="transmembrane region" description="Helical" evidence="4">
    <location>
        <begin position="6"/>
        <end position="23"/>
    </location>
</feature>
<dbReference type="InterPro" id="IPR018357">
    <property type="entry name" value="Hexapep_transf_CS"/>
</dbReference>
<dbReference type="PANTHER" id="PTHR23416">
    <property type="entry name" value="SIALIC ACID SYNTHASE-RELATED"/>
    <property type="match status" value="1"/>
</dbReference>
<dbReference type="AlphaFoldDB" id="A0AAX3VSL7"/>
<protein>
    <submittedName>
        <fullName evidence="5">Acyltransferase</fullName>
        <ecNumber evidence="5">2.3.1.-</ecNumber>
    </submittedName>
</protein>
<evidence type="ECO:0000256" key="4">
    <source>
        <dbReference type="SAM" id="Phobius"/>
    </source>
</evidence>
<name>A0AAX3VSL7_AERSA</name>
<evidence type="ECO:0000313" key="5">
    <source>
        <dbReference type="EMBL" id="WHF36686.1"/>
    </source>
</evidence>
<keyword evidence="3 5" id="KW-0012">Acyltransferase</keyword>
<evidence type="ECO:0000313" key="6">
    <source>
        <dbReference type="Proteomes" id="UP001239426"/>
    </source>
</evidence>
<dbReference type="GO" id="GO:0016746">
    <property type="term" value="F:acyltransferase activity"/>
    <property type="evidence" value="ECO:0007669"/>
    <property type="project" value="UniProtKB-KW"/>
</dbReference>